<evidence type="ECO:0000313" key="1">
    <source>
        <dbReference type="EMBL" id="RZC58355.1"/>
    </source>
</evidence>
<accession>A0A4Y7JFD6</accession>
<feature type="non-terminal residue" evidence="1">
    <location>
        <position position="105"/>
    </location>
</feature>
<organism evidence="1 2">
    <name type="scientific">Papaver somniferum</name>
    <name type="common">Opium poppy</name>
    <dbReference type="NCBI Taxonomy" id="3469"/>
    <lineage>
        <taxon>Eukaryota</taxon>
        <taxon>Viridiplantae</taxon>
        <taxon>Streptophyta</taxon>
        <taxon>Embryophyta</taxon>
        <taxon>Tracheophyta</taxon>
        <taxon>Spermatophyta</taxon>
        <taxon>Magnoliopsida</taxon>
        <taxon>Ranunculales</taxon>
        <taxon>Papaveraceae</taxon>
        <taxon>Papaveroideae</taxon>
        <taxon>Papaver</taxon>
    </lineage>
</organism>
<dbReference type="AlphaFoldDB" id="A0A4Y7JFD6"/>
<protein>
    <submittedName>
        <fullName evidence="1">Uncharacterized protein</fullName>
    </submittedName>
</protein>
<dbReference type="Gramene" id="RZC58355">
    <property type="protein sequence ID" value="RZC58355"/>
    <property type="gene ID" value="C5167_005653"/>
</dbReference>
<reference evidence="1 2" key="1">
    <citation type="journal article" date="2018" name="Science">
        <title>The opium poppy genome and morphinan production.</title>
        <authorList>
            <person name="Guo L."/>
            <person name="Winzer T."/>
            <person name="Yang X."/>
            <person name="Li Y."/>
            <person name="Ning Z."/>
            <person name="He Z."/>
            <person name="Teodor R."/>
            <person name="Lu Y."/>
            <person name="Bowser T.A."/>
            <person name="Graham I.A."/>
            <person name="Ye K."/>
        </authorList>
    </citation>
    <scope>NUCLEOTIDE SEQUENCE [LARGE SCALE GENOMIC DNA]</scope>
    <source>
        <strain evidence="2">cv. HN1</strain>
        <tissue evidence="1">Leaves</tissue>
    </source>
</reference>
<dbReference type="Proteomes" id="UP000316621">
    <property type="component" value="Chromosome 4"/>
</dbReference>
<proteinExistence type="predicted"/>
<gene>
    <name evidence="1" type="ORF">C5167_005653</name>
</gene>
<name>A0A4Y7JFD6_PAPSO</name>
<keyword evidence="2" id="KW-1185">Reference proteome</keyword>
<sequence length="105" mass="12096">MRELWGIMIEIQMLMGLVGFIDEMEKFSLTFFNWKPYEEIASSYSTAQDDSHQLMGALPQQQRYFSLGLNSALQLFVKSSQPVLQVRILEICTLMAVRLGMGDPW</sequence>
<evidence type="ECO:0000313" key="2">
    <source>
        <dbReference type="Proteomes" id="UP000316621"/>
    </source>
</evidence>
<dbReference type="EMBL" id="CM010718">
    <property type="protein sequence ID" value="RZC58355.1"/>
    <property type="molecule type" value="Genomic_DNA"/>
</dbReference>